<dbReference type="PRINTS" id="PR00420">
    <property type="entry name" value="RNGMNOXGNASE"/>
</dbReference>
<dbReference type="Pfam" id="PF01494">
    <property type="entry name" value="FAD_binding_3"/>
    <property type="match status" value="1"/>
</dbReference>
<dbReference type="Gene3D" id="3.50.50.60">
    <property type="entry name" value="FAD/NAD(P)-binding domain"/>
    <property type="match status" value="1"/>
</dbReference>
<keyword evidence="6" id="KW-1185">Reference proteome</keyword>
<accession>A0A5J5K237</accession>
<proteinExistence type="predicted"/>
<dbReference type="InterPro" id="IPR050493">
    <property type="entry name" value="FAD-dep_Monooxygenase_BioMet"/>
</dbReference>
<dbReference type="AlphaFoldDB" id="A0A5J5K237"/>
<sequence>MQVIVAGGGVAGATTALALRRVGAEVTVYEAYADPAGTVGSFLSLAANGLKGLRALGCLEAVQQAGFGVARQRLWADTGKLLGDAPRGRPEGEPLHSVTLERGRLVETLRARAAAHGARFVTGERLTGAVRDGGGIRAEFVSGRTARADLLVGADGIWSATRRVLDPAAPEPAYAGFYSVSGVSHGVGVNVDVEPGVFNMVFGRRGAFVYLAAPDGEVWWSAQVASAAPPGPDEAGLDDLRDLYRHEETPSALLRAATSVRRPTLMHALATVPVWHDDRIVLAGDAWHPVGAGQGASMAIEDAVTLARCLAAAGGTPTAVPTAVPTALASYGRARRDRVARMLKAGDDNRDAKALGPIARRLRNLIMPVVFPFAYERATAWLYDYDPTAGDGLTVGEASSAPGGRERAEASSRRHPGRR</sequence>
<organism evidence="5 6">
    <name type="scientific">Microbispora cellulosiformans</name>
    <dbReference type="NCBI Taxonomy" id="2614688"/>
    <lineage>
        <taxon>Bacteria</taxon>
        <taxon>Bacillati</taxon>
        <taxon>Actinomycetota</taxon>
        <taxon>Actinomycetes</taxon>
        <taxon>Streptosporangiales</taxon>
        <taxon>Streptosporangiaceae</taxon>
        <taxon>Microbispora</taxon>
    </lineage>
</organism>
<evidence type="ECO:0000256" key="2">
    <source>
        <dbReference type="ARBA" id="ARBA00023033"/>
    </source>
</evidence>
<dbReference type="InterPro" id="IPR036188">
    <property type="entry name" value="FAD/NAD-bd_sf"/>
</dbReference>
<feature type="region of interest" description="Disordered" evidence="3">
    <location>
        <begin position="393"/>
        <end position="419"/>
    </location>
</feature>
<dbReference type="InterPro" id="IPR002938">
    <property type="entry name" value="FAD-bd"/>
</dbReference>
<feature type="domain" description="FAD-binding" evidence="4">
    <location>
        <begin position="2"/>
        <end position="343"/>
    </location>
</feature>
<evidence type="ECO:0000259" key="4">
    <source>
        <dbReference type="Pfam" id="PF01494"/>
    </source>
</evidence>
<comment type="caution">
    <text evidence="5">The sequence shown here is derived from an EMBL/GenBank/DDBJ whole genome shotgun (WGS) entry which is preliminary data.</text>
</comment>
<dbReference type="Proteomes" id="UP000327011">
    <property type="component" value="Unassembled WGS sequence"/>
</dbReference>
<evidence type="ECO:0000256" key="1">
    <source>
        <dbReference type="ARBA" id="ARBA00023002"/>
    </source>
</evidence>
<reference evidence="5 6" key="1">
    <citation type="submission" date="2019-09" db="EMBL/GenBank/DDBJ databases">
        <title>Screening of Novel Bioactive Compounds from Soil-Associated.</title>
        <authorList>
            <person name="Gong X."/>
        </authorList>
    </citation>
    <scope>NUCLEOTIDE SEQUENCE [LARGE SCALE GENOMIC DNA]</scope>
    <source>
        <strain evidence="5 6">Gxj-6</strain>
    </source>
</reference>
<dbReference type="PANTHER" id="PTHR13789:SF309">
    <property type="entry name" value="PUTATIVE (AFU_ORTHOLOGUE AFUA_6G14510)-RELATED"/>
    <property type="match status" value="1"/>
</dbReference>
<name>A0A5J5K237_9ACTN</name>
<protein>
    <submittedName>
        <fullName evidence="5">FAD-dependent monooxygenase</fullName>
    </submittedName>
</protein>
<keyword evidence="1" id="KW-0560">Oxidoreductase</keyword>
<keyword evidence="2 5" id="KW-0503">Monooxygenase</keyword>
<dbReference type="RefSeq" id="WP_150934190.1">
    <property type="nucleotide sequence ID" value="NZ_VYTZ01000005.1"/>
</dbReference>
<evidence type="ECO:0000313" key="6">
    <source>
        <dbReference type="Proteomes" id="UP000327011"/>
    </source>
</evidence>
<evidence type="ECO:0000313" key="5">
    <source>
        <dbReference type="EMBL" id="KAA9378278.1"/>
    </source>
</evidence>
<dbReference type="PANTHER" id="PTHR13789">
    <property type="entry name" value="MONOOXYGENASE"/>
    <property type="match status" value="1"/>
</dbReference>
<gene>
    <name evidence="5" type="ORF">F5972_15480</name>
</gene>
<dbReference type="GO" id="GO:0004497">
    <property type="term" value="F:monooxygenase activity"/>
    <property type="evidence" value="ECO:0007669"/>
    <property type="project" value="UniProtKB-KW"/>
</dbReference>
<dbReference type="SUPFAM" id="SSF51905">
    <property type="entry name" value="FAD/NAD(P)-binding domain"/>
    <property type="match status" value="1"/>
</dbReference>
<dbReference type="GO" id="GO:0071949">
    <property type="term" value="F:FAD binding"/>
    <property type="evidence" value="ECO:0007669"/>
    <property type="project" value="InterPro"/>
</dbReference>
<dbReference type="EMBL" id="VYTZ01000005">
    <property type="protein sequence ID" value="KAA9378278.1"/>
    <property type="molecule type" value="Genomic_DNA"/>
</dbReference>
<evidence type="ECO:0000256" key="3">
    <source>
        <dbReference type="SAM" id="MobiDB-lite"/>
    </source>
</evidence>